<dbReference type="EMBL" id="BMKK01000005">
    <property type="protein sequence ID" value="GGD62138.1"/>
    <property type="molecule type" value="Genomic_DNA"/>
</dbReference>
<dbReference type="AlphaFoldDB" id="A0A916YVE6"/>
<dbReference type="PANTHER" id="PTHR42939">
    <property type="entry name" value="ABC TRANSPORTER ATP-BINDING PROTEIN ALBC-RELATED"/>
    <property type="match status" value="1"/>
</dbReference>
<gene>
    <name evidence="5" type="ORF">GCM10011514_27780</name>
</gene>
<name>A0A916YVE6_9BACT</name>
<dbReference type="GO" id="GO:0016887">
    <property type="term" value="F:ATP hydrolysis activity"/>
    <property type="evidence" value="ECO:0007669"/>
    <property type="project" value="InterPro"/>
</dbReference>
<dbReference type="Proteomes" id="UP000609064">
    <property type="component" value="Unassembled WGS sequence"/>
</dbReference>
<dbReference type="InterPro" id="IPR003593">
    <property type="entry name" value="AAA+_ATPase"/>
</dbReference>
<protein>
    <submittedName>
        <fullName evidence="5">ABC transporter ATP-binding protein</fullName>
    </submittedName>
</protein>
<evidence type="ECO:0000256" key="3">
    <source>
        <dbReference type="ARBA" id="ARBA00022840"/>
    </source>
</evidence>
<dbReference type="CDD" id="cd03230">
    <property type="entry name" value="ABC_DR_subfamily_A"/>
    <property type="match status" value="1"/>
</dbReference>
<dbReference type="SMART" id="SM00382">
    <property type="entry name" value="AAA"/>
    <property type="match status" value="1"/>
</dbReference>
<accession>A0A916YVE6</accession>
<keyword evidence="2" id="KW-0547">Nucleotide-binding</keyword>
<sequence length="275" mass="31024">MINIQNLSFGYNRKKMLYENLSLSLEAGSIYGLLGKNGAGKSTLLCNMMGLLFPNSGKIEVVKHNPQKRQPSFLQNVYFISEDVALPSISIHTYLELYAPFYPKFNENQFYEYLKEFEVPSDQKLNKMSFGQQKKAVIAFGLACNTQVLIMDEPTNGLDIPSKSQFRKLVAAALTEERLFIISTHQVRDLDNLIDQIIIIDESEVLLKASIISINEKLCFKTVAELDENVLYAEDSLKGKTVVAANVMGEDSKINIEHLFNAVIANPNRVKEIFN</sequence>
<dbReference type="RefSeq" id="WP_188766710.1">
    <property type="nucleotide sequence ID" value="NZ_BMKK01000005.1"/>
</dbReference>
<dbReference type="GO" id="GO:0005524">
    <property type="term" value="F:ATP binding"/>
    <property type="evidence" value="ECO:0007669"/>
    <property type="project" value="UniProtKB-KW"/>
</dbReference>
<proteinExistence type="predicted"/>
<evidence type="ECO:0000256" key="2">
    <source>
        <dbReference type="ARBA" id="ARBA00022741"/>
    </source>
</evidence>
<keyword evidence="3 5" id="KW-0067">ATP-binding</keyword>
<evidence type="ECO:0000313" key="6">
    <source>
        <dbReference type="Proteomes" id="UP000609064"/>
    </source>
</evidence>
<dbReference type="PANTHER" id="PTHR42939:SF1">
    <property type="entry name" value="ABC TRANSPORTER ATP-BINDING PROTEIN ALBC-RELATED"/>
    <property type="match status" value="1"/>
</dbReference>
<dbReference type="PROSITE" id="PS50893">
    <property type="entry name" value="ABC_TRANSPORTER_2"/>
    <property type="match status" value="1"/>
</dbReference>
<organism evidence="5 6">
    <name type="scientific">Emticicia aquatilis</name>
    <dbReference type="NCBI Taxonomy" id="1537369"/>
    <lineage>
        <taxon>Bacteria</taxon>
        <taxon>Pseudomonadati</taxon>
        <taxon>Bacteroidota</taxon>
        <taxon>Cytophagia</taxon>
        <taxon>Cytophagales</taxon>
        <taxon>Leadbetterellaceae</taxon>
        <taxon>Emticicia</taxon>
    </lineage>
</organism>
<reference evidence="5" key="1">
    <citation type="journal article" date="2014" name="Int. J. Syst. Evol. Microbiol.">
        <title>Complete genome sequence of Corynebacterium casei LMG S-19264T (=DSM 44701T), isolated from a smear-ripened cheese.</title>
        <authorList>
            <consortium name="US DOE Joint Genome Institute (JGI-PGF)"/>
            <person name="Walter F."/>
            <person name="Albersmeier A."/>
            <person name="Kalinowski J."/>
            <person name="Ruckert C."/>
        </authorList>
    </citation>
    <scope>NUCLEOTIDE SEQUENCE</scope>
    <source>
        <strain evidence="5">CGMCC 1.15958</strain>
    </source>
</reference>
<keyword evidence="1" id="KW-0813">Transport</keyword>
<dbReference type="Gene3D" id="3.40.50.300">
    <property type="entry name" value="P-loop containing nucleotide triphosphate hydrolases"/>
    <property type="match status" value="1"/>
</dbReference>
<evidence type="ECO:0000259" key="4">
    <source>
        <dbReference type="PROSITE" id="PS50893"/>
    </source>
</evidence>
<dbReference type="SUPFAM" id="SSF52540">
    <property type="entry name" value="P-loop containing nucleoside triphosphate hydrolases"/>
    <property type="match status" value="1"/>
</dbReference>
<dbReference type="InterPro" id="IPR003439">
    <property type="entry name" value="ABC_transporter-like_ATP-bd"/>
</dbReference>
<dbReference type="InterPro" id="IPR027417">
    <property type="entry name" value="P-loop_NTPase"/>
</dbReference>
<dbReference type="InterPro" id="IPR051782">
    <property type="entry name" value="ABC_Transporter_VariousFunc"/>
</dbReference>
<feature type="domain" description="ABC transporter" evidence="4">
    <location>
        <begin position="2"/>
        <end position="227"/>
    </location>
</feature>
<dbReference type="Pfam" id="PF00005">
    <property type="entry name" value="ABC_tran"/>
    <property type="match status" value="1"/>
</dbReference>
<evidence type="ECO:0000313" key="5">
    <source>
        <dbReference type="EMBL" id="GGD62138.1"/>
    </source>
</evidence>
<comment type="caution">
    <text evidence="5">The sequence shown here is derived from an EMBL/GenBank/DDBJ whole genome shotgun (WGS) entry which is preliminary data.</text>
</comment>
<reference evidence="5" key="2">
    <citation type="submission" date="2020-09" db="EMBL/GenBank/DDBJ databases">
        <authorList>
            <person name="Sun Q."/>
            <person name="Zhou Y."/>
        </authorList>
    </citation>
    <scope>NUCLEOTIDE SEQUENCE</scope>
    <source>
        <strain evidence="5">CGMCC 1.15958</strain>
    </source>
</reference>
<evidence type="ECO:0000256" key="1">
    <source>
        <dbReference type="ARBA" id="ARBA00022448"/>
    </source>
</evidence>
<keyword evidence="6" id="KW-1185">Reference proteome</keyword>